<feature type="compositionally biased region" description="Polar residues" evidence="1">
    <location>
        <begin position="428"/>
        <end position="441"/>
    </location>
</feature>
<dbReference type="PANTHER" id="PTHR23093:SF16">
    <property type="entry name" value="FAM194 C-TERMINAL DOMAIN-CONTAINING PROTEIN"/>
    <property type="match status" value="1"/>
</dbReference>
<organism evidence="3 4">
    <name type="scientific">Coilia grayii</name>
    <name type="common">Gray's grenadier anchovy</name>
    <dbReference type="NCBI Taxonomy" id="363190"/>
    <lineage>
        <taxon>Eukaryota</taxon>
        <taxon>Metazoa</taxon>
        <taxon>Chordata</taxon>
        <taxon>Craniata</taxon>
        <taxon>Vertebrata</taxon>
        <taxon>Euteleostomi</taxon>
        <taxon>Actinopterygii</taxon>
        <taxon>Neopterygii</taxon>
        <taxon>Teleostei</taxon>
        <taxon>Clupei</taxon>
        <taxon>Clupeiformes</taxon>
        <taxon>Clupeoidei</taxon>
        <taxon>Engraulidae</taxon>
        <taxon>Coilinae</taxon>
        <taxon>Coilia</taxon>
    </lineage>
</organism>
<dbReference type="Pfam" id="PF14977">
    <property type="entry name" value="FAM194"/>
    <property type="match status" value="1"/>
</dbReference>
<comment type="caution">
    <text evidence="3">The sequence shown here is derived from an EMBL/GenBank/DDBJ whole genome shotgun (WGS) entry which is preliminary data.</text>
</comment>
<accession>A0ABD1K367</accession>
<feature type="domain" description="FAM194 C-terminal" evidence="2">
    <location>
        <begin position="196"/>
        <end position="354"/>
    </location>
</feature>
<evidence type="ECO:0000256" key="1">
    <source>
        <dbReference type="SAM" id="MobiDB-lite"/>
    </source>
</evidence>
<reference evidence="3 4" key="1">
    <citation type="submission" date="2024-09" db="EMBL/GenBank/DDBJ databases">
        <title>A chromosome-level genome assembly of Gray's grenadier anchovy, Coilia grayii.</title>
        <authorList>
            <person name="Fu Z."/>
        </authorList>
    </citation>
    <scope>NUCLEOTIDE SEQUENCE [LARGE SCALE GENOMIC DNA]</scope>
    <source>
        <strain evidence="3">G4</strain>
        <tissue evidence="3">Muscle</tissue>
    </source>
</reference>
<evidence type="ECO:0000259" key="2">
    <source>
        <dbReference type="Pfam" id="PF14977"/>
    </source>
</evidence>
<dbReference type="AlphaFoldDB" id="A0ABD1K367"/>
<keyword evidence="4" id="KW-1185">Reference proteome</keyword>
<dbReference type="EMBL" id="JBHFQA010000009">
    <property type="protein sequence ID" value="KAL2093553.1"/>
    <property type="molecule type" value="Genomic_DNA"/>
</dbReference>
<evidence type="ECO:0000313" key="3">
    <source>
        <dbReference type="EMBL" id="KAL2093553.1"/>
    </source>
</evidence>
<sequence>MNAEVVEKEKCIPLIEEYRRNAPHILADLGVFLCHYAQWGHEVFPRGLVNILNYTWKELTADDRHKIGGQSQAYMSKQRRDKRPRVSFRKCSARGSQACTTIGFAMSSTSCQDQEWIVRPKDATPNDSHWTSLCQWVVGRLQQAQKPLVEPVETTVLLRHYGDSKRAQRNKGSVQRCVLGNGVPKVPVPSIDMALQQKLHYRVPDGTSVIYYASGHIAVCHSPSGLSIGGFYTNVFSDTSQACVLATVTAFGHGTVSCPQSGGISAVWDQSGGMMLDSTGAVTRKWRWCPGKMRGEPIVIEVTEGITVSLCSSTSAILTFKAKNETVQLSLSFLPNLDTHNSTHNQQVRSVSAEHNHVKDDCQVHAGPCPVLELRRLQRRARRILEGWLQHYRMVTGICQPNVKKNLEPVGQPSPCQKESVPLPSLGISAQNQSDSAQSPRNFGKAQAMRPTHATLSRLVPSSSKIQCLTALMKTPKEDPQHVTDTGTIRVHSNIKLESVLVPWLPANWHPSPLPHDPFGSTLPCPAVLRAALRGEEGWQSCRCSCRRIPVLTDVEYDAFVAGQGSHSEQILVVYITALQKQALSLSSSHNEVLEQLYRRMNRKRNMPCTQCQTDSFRLLKYEVPSPEWKMTPHNTLLQRRHHVASDMFLLYLRGRLLFANYIFTDDSCSVRDIQKQVAKARRDYRLSQFLPSDFKFRYL</sequence>
<name>A0ABD1K367_9TELE</name>
<gene>
    <name evidence="3" type="ORF">ACEWY4_010865</name>
</gene>
<protein>
    <recommendedName>
        <fullName evidence="2">FAM194 C-terminal domain-containing protein</fullName>
    </recommendedName>
</protein>
<evidence type="ECO:0000313" key="4">
    <source>
        <dbReference type="Proteomes" id="UP001591681"/>
    </source>
</evidence>
<dbReference type="PANTHER" id="PTHR23093">
    <property type="entry name" value="SIMILAR TO CHROMOSOME 3 OPEN READING FRAME 20"/>
    <property type="match status" value="1"/>
</dbReference>
<dbReference type="InterPro" id="IPR029281">
    <property type="entry name" value="FAM194_C"/>
</dbReference>
<feature type="region of interest" description="Disordered" evidence="1">
    <location>
        <begin position="409"/>
        <end position="452"/>
    </location>
</feature>
<dbReference type="Proteomes" id="UP001591681">
    <property type="component" value="Unassembled WGS sequence"/>
</dbReference>
<proteinExistence type="predicted"/>